<dbReference type="RefSeq" id="WP_208430160.1">
    <property type="nucleotide sequence ID" value="NZ_JAEPRJ010000001.1"/>
</dbReference>
<protein>
    <submittedName>
        <fullName evidence="1">DUF1284 domain-containing protein</fullName>
    </submittedName>
</protein>
<evidence type="ECO:0000313" key="2">
    <source>
        <dbReference type="Proteomes" id="UP000604730"/>
    </source>
</evidence>
<gene>
    <name evidence="1" type="ORF">JJN12_13430</name>
</gene>
<reference evidence="1 2" key="1">
    <citation type="submission" date="2021-01" db="EMBL/GenBank/DDBJ databases">
        <title>Isolation and description of Catonella massiliensis sp. nov., a novel Catonella species, isolated from a stable periodontitis subject.</title>
        <authorList>
            <person name="Antezack A."/>
            <person name="Boxberger M."/>
            <person name="La Scola B."/>
            <person name="Monnet-Corti V."/>
        </authorList>
    </citation>
    <scope>NUCLEOTIDE SEQUENCE [LARGE SCALE GENOMIC DNA]</scope>
    <source>
        <strain evidence="1 2">Marseille-Q4567</strain>
    </source>
</reference>
<dbReference type="Pfam" id="PF06935">
    <property type="entry name" value="DUF1284"/>
    <property type="match status" value="1"/>
</dbReference>
<name>A0ABS1J3P9_9FIRM</name>
<organism evidence="1 2">
    <name type="scientific">Catonella massiliensis</name>
    <dbReference type="NCBI Taxonomy" id="2799636"/>
    <lineage>
        <taxon>Bacteria</taxon>
        <taxon>Bacillati</taxon>
        <taxon>Bacillota</taxon>
        <taxon>Clostridia</taxon>
        <taxon>Lachnospirales</taxon>
        <taxon>Lachnospiraceae</taxon>
        <taxon>Catonella</taxon>
    </lineage>
</organism>
<proteinExistence type="predicted"/>
<dbReference type="Proteomes" id="UP000604730">
    <property type="component" value="Unassembled WGS sequence"/>
</dbReference>
<accession>A0ABS1J3P9</accession>
<comment type="caution">
    <text evidence="1">The sequence shown here is derived from an EMBL/GenBank/DDBJ whole genome shotgun (WGS) entry which is preliminary data.</text>
</comment>
<sequence length="83" mass="9374">MLTNLENNPIVCITSQTDAICSKCPHNLQGICEAEKKVTGYDTEVLKRCGFKDGVVMPYLDFKKEVYEKILLLSKREEICGNC</sequence>
<evidence type="ECO:0000313" key="1">
    <source>
        <dbReference type="EMBL" id="MBK5898762.1"/>
    </source>
</evidence>
<keyword evidence="2" id="KW-1185">Reference proteome</keyword>
<dbReference type="EMBL" id="JAEPRJ010000001">
    <property type="protein sequence ID" value="MBK5898762.1"/>
    <property type="molecule type" value="Genomic_DNA"/>
</dbReference>
<dbReference type="InterPro" id="IPR009702">
    <property type="entry name" value="DUF1284"/>
</dbReference>